<evidence type="ECO:0000256" key="1">
    <source>
        <dbReference type="ARBA" id="ARBA00004123"/>
    </source>
</evidence>
<evidence type="ECO:0000256" key="5">
    <source>
        <dbReference type="ARBA" id="ARBA00023242"/>
    </source>
</evidence>
<dbReference type="GO" id="GO:0006364">
    <property type="term" value="P:rRNA processing"/>
    <property type="evidence" value="ECO:0007669"/>
    <property type="project" value="UniProtKB-KW"/>
</dbReference>
<keyword evidence="4" id="KW-0271">Exosome</keyword>
<dbReference type="GO" id="GO:0000177">
    <property type="term" value="C:cytoplasmic exosome (RNase complex)"/>
    <property type="evidence" value="ECO:0007669"/>
    <property type="project" value="TreeGrafter"/>
</dbReference>
<dbReference type="InterPro" id="IPR050080">
    <property type="entry name" value="RNase_PH"/>
</dbReference>
<evidence type="ECO:0000313" key="8">
    <source>
        <dbReference type="Ensembl" id="ENSCSAVP00000015343.1"/>
    </source>
</evidence>
<dbReference type="InterPro" id="IPR015847">
    <property type="entry name" value="ExoRNase_PH_dom2"/>
</dbReference>
<organism evidence="8 9">
    <name type="scientific">Ciona savignyi</name>
    <name type="common">Pacific transparent sea squirt</name>
    <dbReference type="NCBI Taxonomy" id="51511"/>
    <lineage>
        <taxon>Eukaryota</taxon>
        <taxon>Metazoa</taxon>
        <taxon>Chordata</taxon>
        <taxon>Tunicata</taxon>
        <taxon>Ascidiacea</taxon>
        <taxon>Phlebobranchia</taxon>
        <taxon>Cionidae</taxon>
        <taxon>Ciona</taxon>
    </lineage>
</organism>
<proteinExistence type="inferred from homology"/>
<dbReference type="STRING" id="51511.ENSCSAVP00000015343"/>
<evidence type="ECO:0000256" key="3">
    <source>
        <dbReference type="ARBA" id="ARBA00022552"/>
    </source>
</evidence>
<dbReference type="Pfam" id="PF01138">
    <property type="entry name" value="RNase_PH"/>
    <property type="match status" value="1"/>
</dbReference>
<dbReference type="CDD" id="cd11372">
    <property type="entry name" value="RNase_PH_RRP46"/>
    <property type="match status" value="1"/>
</dbReference>
<accession>H2ZCM7</accession>
<dbReference type="InterPro" id="IPR020568">
    <property type="entry name" value="Ribosomal_Su5_D2-typ_SF"/>
</dbReference>
<dbReference type="Gene3D" id="3.30.230.70">
    <property type="entry name" value="GHMP Kinase, N-terminal domain"/>
    <property type="match status" value="1"/>
</dbReference>
<dbReference type="SUPFAM" id="SSF55666">
    <property type="entry name" value="Ribonuclease PH domain 2-like"/>
    <property type="match status" value="1"/>
</dbReference>
<dbReference type="PANTHER" id="PTHR11953:SF1">
    <property type="entry name" value="EXOSOME COMPLEX COMPONENT RRP46"/>
    <property type="match status" value="1"/>
</dbReference>
<dbReference type="InParanoid" id="H2ZCM7"/>
<dbReference type="InterPro" id="IPR036345">
    <property type="entry name" value="ExoRNase_PH_dom2_sf"/>
</dbReference>
<dbReference type="GO" id="GO:0005730">
    <property type="term" value="C:nucleolus"/>
    <property type="evidence" value="ECO:0007669"/>
    <property type="project" value="TreeGrafter"/>
</dbReference>
<sequence length="235" mass="26011">MKDATNISVELPPTPPRKFNCEMNVLKNTDGSALYSEGDTEVMVGVYGPADLKENKQEVHEALVDVDFRPKHGSPTLAEKYLMQFIQGVCENAIMLTLHPRTVFAIIVQIMQDQGSLLSCAINATCMALQDAGIAMKYMPVAVTVAIKSEVHSDIEDPTDVIIVNPNLKEETESFAVLTYVFDNVKQNLLCTHTRGPMLPKQHERCLETARGATERVLTFFRESITQKVAAGLEI</sequence>
<dbReference type="OMA" id="CIINEQG"/>
<dbReference type="eggNOG" id="KOG1069">
    <property type="taxonomic scope" value="Eukaryota"/>
</dbReference>
<dbReference type="AlphaFoldDB" id="H2ZCM7"/>
<dbReference type="GO" id="GO:0016075">
    <property type="term" value="P:rRNA catabolic process"/>
    <property type="evidence" value="ECO:0007669"/>
    <property type="project" value="TreeGrafter"/>
</dbReference>
<dbReference type="FunCoup" id="H2ZCM7">
    <property type="interactions" value="88"/>
</dbReference>
<dbReference type="Pfam" id="PF03725">
    <property type="entry name" value="RNase_PH_C"/>
    <property type="match status" value="1"/>
</dbReference>
<dbReference type="HOGENOM" id="CLU_063514_2_3_1"/>
<reference evidence="9" key="1">
    <citation type="submission" date="2003-08" db="EMBL/GenBank/DDBJ databases">
        <authorList>
            <person name="Birren B."/>
            <person name="Nusbaum C."/>
            <person name="Abebe A."/>
            <person name="Abouelleil A."/>
            <person name="Adekoya E."/>
            <person name="Ait-zahra M."/>
            <person name="Allen N."/>
            <person name="Allen T."/>
            <person name="An P."/>
            <person name="Anderson M."/>
            <person name="Anderson S."/>
            <person name="Arachchi H."/>
            <person name="Armbruster J."/>
            <person name="Bachantsang P."/>
            <person name="Baldwin J."/>
            <person name="Barry A."/>
            <person name="Bayul T."/>
            <person name="Blitshsteyn B."/>
            <person name="Bloom T."/>
            <person name="Blye J."/>
            <person name="Boguslavskiy L."/>
            <person name="Borowsky M."/>
            <person name="Boukhgalter B."/>
            <person name="Brunache A."/>
            <person name="Butler J."/>
            <person name="Calixte N."/>
            <person name="Calvo S."/>
            <person name="Camarata J."/>
            <person name="Campo K."/>
            <person name="Chang J."/>
            <person name="Cheshatsang Y."/>
            <person name="Citroen M."/>
            <person name="Collymore A."/>
            <person name="Considine T."/>
            <person name="Cook A."/>
            <person name="Cooke P."/>
            <person name="Corum B."/>
            <person name="Cuomo C."/>
            <person name="David R."/>
            <person name="Dawoe T."/>
            <person name="Degray S."/>
            <person name="Dodge S."/>
            <person name="Dooley K."/>
            <person name="Dorje P."/>
            <person name="Dorjee K."/>
            <person name="Dorris L."/>
            <person name="Duffey N."/>
            <person name="Dupes A."/>
            <person name="Elkins T."/>
            <person name="Engels R."/>
            <person name="Erickson J."/>
            <person name="Farina A."/>
            <person name="Faro S."/>
            <person name="Ferreira P."/>
            <person name="Fischer H."/>
            <person name="Fitzgerald M."/>
            <person name="Foley K."/>
            <person name="Gage D."/>
            <person name="Galagan J."/>
            <person name="Gearin G."/>
            <person name="Gnerre S."/>
            <person name="Gnirke A."/>
            <person name="Goyette A."/>
            <person name="Graham J."/>
            <person name="Grandbois E."/>
            <person name="Gyaltsen K."/>
            <person name="Hafez N."/>
            <person name="Hagopian D."/>
            <person name="Hagos B."/>
            <person name="Hall J."/>
            <person name="Hatcher B."/>
            <person name="Heller A."/>
            <person name="Higgins H."/>
            <person name="Honan T."/>
            <person name="Horn A."/>
            <person name="Houde N."/>
            <person name="Hughes L."/>
            <person name="Hulme W."/>
            <person name="Husby E."/>
            <person name="Iliev I."/>
            <person name="Jaffe D."/>
            <person name="Jones C."/>
            <person name="Kamal M."/>
            <person name="Kamat A."/>
            <person name="Kamvysselis M."/>
            <person name="Karlsson E."/>
            <person name="Kells C."/>
            <person name="Kieu A."/>
            <person name="Kisner P."/>
            <person name="Kodira C."/>
            <person name="Kulbokas E."/>
            <person name="Labutti K."/>
            <person name="Lama D."/>
            <person name="Landers T."/>
            <person name="Leger J."/>
            <person name="Levine S."/>
            <person name="Lewis D."/>
            <person name="Lewis T."/>
            <person name="Lindblad-toh K."/>
            <person name="Liu X."/>
            <person name="Lokyitsang T."/>
            <person name="Lokyitsang Y."/>
            <person name="Lucien O."/>
            <person name="Lui A."/>
            <person name="Ma L.J."/>
            <person name="Mabbitt R."/>
            <person name="Macdonald J."/>
            <person name="Maclean C."/>
            <person name="Major J."/>
            <person name="Manning J."/>
            <person name="Marabella R."/>
            <person name="Maru K."/>
            <person name="Matthews C."/>
            <person name="Mauceli E."/>
            <person name="Mccarthy M."/>
            <person name="Mcdonough S."/>
            <person name="Mcghee T."/>
            <person name="Meldrim J."/>
            <person name="Meneus L."/>
            <person name="Mesirov J."/>
            <person name="Mihalev A."/>
            <person name="Mihova T."/>
            <person name="Mikkelsen T."/>
            <person name="Mlenga V."/>
            <person name="Moru K."/>
            <person name="Mozes J."/>
            <person name="Mulrain L."/>
            <person name="Munson G."/>
            <person name="Naylor J."/>
            <person name="Newes C."/>
            <person name="Nguyen C."/>
            <person name="Nguyen N."/>
            <person name="Nguyen T."/>
            <person name="Nicol R."/>
            <person name="Nielsen C."/>
            <person name="Nizzari M."/>
            <person name="Norbu C."/>
            <person name="Norbu N."/>
            <person name="O'donnell P."/>
            <person name="Okoawo O."/>
            <person name="O'leary S."/>
            <person name="Omotosho B."/>
            <person name="O'neill K."/>
            <person name="Osman S."/>
            <person name="Parker S."/>
            <person name="Perrin D."/>
            <person name="Phunkhang P."/>
            <person name="Piqani B."/>
            <person name="Purcell S."/>
            <person name="Rachupka T."/>
            <person name="Ramasamy U."/>
            <person name="Rameau R."/>
            <person name="Ray V."/>
            <person name="Raymond C."/>
            <person name="Retta R."/>
            <person name="Richardson S."/>
            <person name="Rise C."/>
            <person name="Rodriguez J."/>
            <person name="Rogers J."/>
            <person name="Rogov P."/>
            <person name="Rutman M."/>
            <person name="Schupbach R."/>
            <person name="Seaman C."/>
            <person name="Settipalli S."/>
            <person name="Sharpe T."/>
            <person name="Sheridan J."/>
            <person name="Sherpa N."/>
            <person name="Shi J."/>
            <person name="Smirnov S."/>
            <person name="Smith C."/>
            <person name="Sougnez C."/>
            <person name="Spencer B."/>
            <person name="Stalker J."/>
            <person name="Stange-thomann N."/>
            <person name="Stavropoulos S."/>
            <person name="Stetson K."/>
            <person name="Stone C."/>
            <person name="Stone S."/>
            <person name="Stubbs M."/>
            <person name="Talamas J."/>
            <person name="Tchuinga P."/>
            <person name="Tenzing P."/>
            <person name="Tesfaye S."/>
            <person name="Theodore J."/>
            <person name="Thoulutsang Y."/>
            <person name="Topham K."/>
            <person name="Towey S."/>
            <person name="Tsamla T."/>
            <person name="Tsomo N."/>
            <person name="Vallee D."/>
            <person name="Vassiliev H."/>
            <person name="Venkataraman V."/>
            <person name="Vinson J."/>
            <person name="Vo A."/>
            <person name="Wade C."/>
            <person name="Wang S."/>
            <person name="Wangchuk T."/>
            <person name="Wangdi T."/>
            <person name="Whittaker C."/>
            <person name="Wilkinson J."/>
            <person name="Wu Y."/>
            <person name="Wyman D."/>
            <person name="Yadav S."/>
            <person name="Yang S."/>
            <person name="Yang X."/>
            <person name="Yeager S."/>
            <person name="Yee E."/>
            <person name="Young G."/>
            <person name="Zainoun J."/>
            <person name="Zembeck L."/>
            <person name="Zimmer A."/>
            <person name="Zody M."/>
            <person name="Lander E."/>
        </authorList>
    </citation>
    <scope>NUCLEOTIDE SEQUENCE [LARGE SCALE GENOMIC DNA]</scope>
</reference>
<dbReference type="GO" id="GO:0003723">
    <property type="term" value="F:RNA binding"/>
    <property type="evidence" value="ECO:0007669"/>
    <property type="project" value="TreeGrafter"/>
</dbReference>
<dbReference type="InterPro" id="IPR027408">
    <property type="entry name" value="PNPase/RNase_PH_dom_sf"/>
</dbReference>
<comment type="similarity">
    <text evidence="2">Belongs to the RNase PH family.</text>
</comment>
<evidence type="ECO:0000256" key="4">
    <source>
        <dbReference type="ARBA" id="ARBA00022835"/>
    </source>
</evidence>
<feature type="domain" description="Exoribonuclease phosphorolytic" evidence="7">
    <location>
        <begin position="139"/>
        <end position="211"/>
    </location>
</feature>
<evidence type="ECO:0000259" key="6">
    <source>
        <dbReference type="Pfam" id="PF01138"/>
    </source>
</evidence>
<dbReference type="PANTHER" id="PTHR11953">
    <property type="entry name" value="EXOSOME COMPLEX COMPONENT"/>
    <property type="match status" value="1"/>
</dbReference>
<reference evidence="8" key="2">
    <citation type="submission" date="2025-08" db="UniProtKB">
        <authorList>
            <consortium name="Ensembl"/>
        </authorList>
    </citation>
    <scope>IDENTIFICATION</scope>
</reference>
<evidence type="ECO:0000256" key="2">
    <source>
        <dbReference type="ARBA" id="ARBA00006678"/>
    </source>
</evidence>
<dbReference type="Proteomes" id="UP000007875">
    <property type="component" value="Unassembled WGS sequence"/>
</dbReference>
<name>H2ZCM7_CIOSA</name>
<dbReference type="Ensembl" id="ENSCSAVT00000015519.1">
    <property type="protein sequence ID" value="ENSCSAVP00000015343.1"/>
    <property type="gene ID" value="ENSCSAVG00000009006.1"/>
</dbReference>
<dbReference type="GeneTree" id="ENSGT00940000153348"/>
<evidence type="ECO:0000259" key="7">
    <source>
        <dbReference type="Pfam" id="PF03725"/>
    </source>
</evidence>
<feature type="domain" description="Exoribonuclease phosphorolytic" evidence="6">
    <location>
        <begin position="17"/>
        <end position="134"/>
    </location>
</feature>
<keyword evidence="5" id="KW-0539">Nucleus</keyword>
<evidence type="ECO:0000313" key="9">
    <source>
        <dbReference type="Proteomes" id="UP000007875"/>
    </source>
</evidence>
<reference evidence="8" key="3">
    <citation type="submission" date="2025-09" db="UniProtKB">
        <authorList>
            <consortium name="Ensembl"/>
        </authorList>
    </citation>
    <scope>IDENTIFICATION</scope>
</reference>
<dbReference type="GO" id="GO:0034475">
    <property type="term" value="P:U4 snRNA 3'-end processing"/>
    <property type="evidence" value="ECO:0007669"/>
    <property type="project" value="TreeGrafter"/>
</dbReference>
<dbReference type="SUPFAM" id="SSF54211">
    <property type="entry name" value="Ribosomal protein S5 domain 2-like"/>
    <property type="match status" value="1"/>
</dbReference>
<protein>
    <submittedName>
        <fullName evidence="8">Uncharacterized protein</fullName>
    </submittedName>
</protein>
<dbReference type="InterPro" id="IPR001247">
    <property type="entry name" value="ExoRNase_PH_dom1"/>
</dbReference>
<keyword evidence="9" id="KW-1185">Reference proteome</keyword>
<dbReference type="GO" id="GO:0000176">
    <property type="term" value="C:nuclear exosome (RNase complex)"/>
    <property type="evidence" value="ECO:0007669"/>
    <property type="project" value="TreeGrafter"/>
</dbReference>
<dbReference type="GO" id="GO:0071028">
    <property type="term" value="P:nuclear mRNA surveillance"/>
    <property type="evidence" value="ECO:0007669"/>
    <property type="project" value="TreeGrafter"/>
</dbReference>
<dbReference type="GO" id="GO:0071051">
    <property type="term" value="P:poly(A)-dependent snoRNA 3'-end processing"/>
    <property type="evidence" value="ECO:0007669"/>
    <property type="project" value="TreeGrafter"/>
</dbReference>
<keyword evidence="3" id="KW-0698">rRNA processing</keyword>
<comment type="subcellular location">
    <subcellularLocation>
        <location evidence="1">Nucleus</location>
    </subcellularLocation>
</comment>